<feature type="active site" description="Proton donor" evidence="1">
    <location>
        <position position="15"/>
    </location>
</feature>
<feature type="binding site" evidence="3">
    <location>
        <position position="230"/>
    </location>
    <ligand>
        <name>Mg(2+)</name>
        <dbReference type="ChEBI" id="CHEBI:18420"/>
    </ligand>
</feature>
<dbReference type="Proteomes" id="UP000187209">
    <property type="component" value="Unassembled WGS sequence"/>
</dbReference>
<dbReference type="Pfam" id="PF13242">
    <property type="entry name" value="Hydrolase_like"/>
    <property type="match status" value="1"/>
</dbReference>
<reference evidence="4 5" key="1">
    <citation type="submission" date="2016-11" db="EMBL/GenBank/DDBJ databases">
        <title>The macronuclear genome of Stentor coeruleus: a giant cell with tiny introns.</title>
        <authorList>
            <person name="Slabodnick M."/>
            <person name="Ruby J.G."/>
            <person name="Reiff S.B."/>
            <person name="Swart E.C."/>
            <person name="Gosai S."/>
            <person name="Prabakaran S."/>
            <person name="Witkowska E."/>
            <person name="Larue G.E."/>
            <person name="Fisher S."/>
            <person name="Freeman R.M."/>
            <person name="Gunawardena J."/>
            <person name="Chu W."/>
            <person name="Stover N.A."/>
            <person name="Gregory B.D."/>
            <person name="Nowacki M."/>
            <person name="Derisi J."/>
            <person name="Roy S.W."/>
            <person name="Marshall W.F."/>
            <person name="Sood P."/>
        </authorList>
    </citation>
    <scope>NUCLEOTIDE SEQUENCE [LARGE SCALE GENOMIC DNA]</scope>
    <source>
        <strain evidence="4">WM001</strain>
    </source>
</reference>
<keyword evidence="5" id="KW-1185">Reference proteome</keyword>
<dbReference type="GO" id="GO:0016791">
    <property type="term" value="F:phosphatase activity"/>
    <property type="evidence" value="ECO:0007669"/>
    <property type="project" value="TreeGrafter"/>
</dbReference>
<comment type="cofactor">
    <cofactor evidence="3">
        <name>Mg(2+)</name>
        <dbReference type="ChEBI" id="CHEBI:18420"/>
    </cofactor>
    <text evidence="3">Divalent metal ions. Mg(2+) is the most effective.</text>
</comment>
<dbReference type="SUPFAM" id="SSF56784">
    <property type="entry name" value="HAD-like"/>
    <property type="match status" value="1"/>
</dbReference>
<name>A0A1R2AUW0_9CILI</name>
<proteinExistence type="predicted"/>
<gene>
    <name evidence="4" type="ORF">SteCoe_34372</name>
</gene>
<dbReference type="GO" id="GO:0046872">
    <property type="term" value="F:metal ion binding"/>
    <property type="evidence" value="ECO:0007669"/>
    <property type="project" value="UniProtKB-KW"/>
</dbReference>
<evidence type="ECO:0000256" key="1">
    <source>
        <dbReference type="PIRSR" id="PIRSR000915-1"/>
    </source>
</evidence>
<dbReference type="GO" id="GO:0005737">
    <property type="term" value="C:cytoplasm"/>
    <property type="evidence" value="ECO:0007669"/>
    <property type="project" value="TreeGrafter"/>
</dbReference>
<evidence type="ECO:0000313" key="4">
    <source>
        <dbReference type="EMBL" id="OMJ68242.1"/>
    </source>
</evidence>
<dbReference type="InterPro" id="IPR023214">
    <property type="entry name" value="HAD_sf"/>
</dbReference>
<dbReference type="EMBL" id="MPUH01001362">
    <property type="protein sequence ID" value="OMJ68242.1"/>
    <property type="molecule type" value="Genomic_DNA"/>
</dbReference>
<evidence type="ECO:0000256" key="3">
    <source>
        <dbReference type="PIRSR" id="PIRSR000915-3"/>
    </source>
</evidence>
<dbReference type="NCBIfam" id="TIGR01460">
    <property type="entry name" value="HAD-SF-IIA"/>
    <property type="match status" value="1"/>
</dbReference>
<dbReference type="AlphaFoldDB" id="A0A1R2AUW0"/>
<feature type="binding site" evidence="3">
    <location>
        <position position="13"/>
    </location>
    <ligand>
        <name>Mg(2+)</name>
        <dbReference type="ChEBI" id="CHEBI:18420"/>
    </ligand>
</feature>
<feature type="binding site" evidence="3">
    <location>
        <position position="15"/>
    </location>
    <ligand>
        <name>Mg(2+)</name>
        <dbReference type="ChEBI" id="CHEBI:18420"/>
    </ligand>
</feature>
<accession>A0A1R2AUW0</accession>
<dbReference type="Pfam" id="PF13344">
    <property type="entry name" value="Hydrolase_6"/>
    <property type="match status" value="1"/>
</dbReference>
<comment type="caution">
    <text evidence="4">The sequence shown here is derived from an EMBL/GenBank/DDBJ whole genome shotgun (WGS) entry which is preliminary data.</text>
</comment>
<keyword evidence="3" id="KW-0479">Metal-binding</keyword>
<dbReference type="InterPro" id="IPR006357">
    <property type="entry name" value="HAD-SF_hydro_IIA"/>
</dbReference>
<dbReference type="InterPro" id="IPR036412">
    <property type="entry name" value="HAD-like_sf"/>
</dbReference>
<protein>
    <submittedName>
        <fullName evidence="4">Uncharacterized protein</fullName>
    </submittedName>
</protein>
<sequence>MNFLEKYDNFCIDLDGVMWNGHTAIPGSVDAINHLIKTQKNVFFITNNAALTREELQTKFIAMGFEADVKNLYTTGTAITKYLSRKYPNAKKIALMGMPGLRKCLTNAGYHIIYPAEMGKSLKTVEDFADFDVENDIDVIVVAYDVNFDYFAALYCSACLQNGAGFIGLNADRFFIFGKMRIPASGCSLRFLETATGRKAEIIGKPLSFMFELIAEEHGLDLSRTVMIGDSMESDIMMGINSGIDTILVLSGVTNRDGIEKYEHRPSYVMECLGDLLG</sequence>
<dbReference type="PANTHER" id="PTHR19288:SF46">
    <property type="entry name" value="HALOACID DEHALOGENASE-LIKE HYDROLASE DOMAIN-CONTAINING PROTEIN 2"/>
    <property type="match status" value="1"/>
</dbReference>
<evidence type="ECO:0000313" key="5">
    <source>
        <dbReference type="Proteomes" id="UP000187209"/>
    </source>
</evidence>
<dbReference type="Gene3D" id="3.40.50.1000">
    <property type="entry name" value="HAD superfamily/HAD-like"/>
    <property type="match status" value="2"/>
</dbReference>
<feature type="active site" description="Nucleophile" evidence="1">
    <location>
        <position position="13"/>
    </location>
</feature>
<dbReference type="PIRSF" id="PIRSF000915">
    <property type="entry name" value="PGP-type_phosphatase"/>
    <property type="match status" value="1"/>
</dbReference>
<dbReference type="PANTHER" id="PTHR19288">
    <property type="entry name" value="4-NITROPHENYLPHOSPHATASE-RELATED"/>
    <property type="match status" value="1"/>
</dbReference>
<dbReference type="OrthoDB" id="413953at2759"/>
<evidence type="ECO:0000256" key="2">
    <source>
        <dbReference type="PIRSR" id="PIRSR000915-2"/>
    </source>
</evidence>
<keyword evidence="3" id="KW-0460">Magnesium</keyword>
<feature type="binding site" evidence="2">
    <location>
        <position position="205"/>
    </location>
    <ligand>
        <name>substrate</name>
    </ligand>
</feature>
<organism evidence="4 5">
    <name type="scientific">Stentor coeruleus</name>
    <dbReference type="NCBI Taxonomy" id="5963"/>
    <lineage>
        <taxon>Eukaryota</taxon>
        <taxon>Sar</taxon>
        <taxon>Alveolata</taxon>
        <taxon>Ciliophora</taxon>
        <taxon>Postciliodesmatophora</taxon>
        <taxon>Heterotrichea</taxon>
        <taxon>Heterotrichida</taxon>
        <taxon>Stentoridae</taxon>
        <taxon>Stentor</taxon>
    </lineage>
</organism>